<dbReference type="InterPro" id="IPR032675">
    <property type="entry name" value="LRR_dom_sf"/>
</dbReference>
<dbReference type="PANTHER" id="PTHR24111:SF0">
    <property type="entry name" value="LEUCINE-RICH REPEAT-CONTAINING PROTEIN"/>
    <property type="match status" value="1"/>
</dbReference>
<dbReference type="PANTHER" id="PTHR24111">
    <property type="entry name" value="LEUCINE-RICH REPEAT-CONTAINING PROTEIN 34"/>
    <property type="match status" value="1"/>
</dbReference>
<reference evidence="2" key="2">
    <citation type="journal article" date="2007" name="Science">
        <title>Draft genome sequence of the sexually transmitted pathogen Trichomonas vaginalis.</title>
        <authorList>
            <person name="Carlton J.M."/>
            <person name="Hirt R.P."/>
            <person name="Silva J.C."/>
            <person name="Delcher A.L."/>
            <person name="Schatz M."/>
            <person name="Zhao Q."/>
            <person name="Wortman J.R."/>
            <person name="Bidwell S.L."/>
            <person name="Alsmark U.C.M."/>
            <person name="Besteiro S."/>
            <person name="Sicheritz-Ponten T."/>
            <person name="Noel C.J."/>
            <person name="Dacks J.B."/>
            <person name="Foster P.G."/>
            <person name="Simillion C."/>
            <person name="Van de Peer Y."/>
            <person name="Miranda-Saavedra D."/>
            <person name="Barton G.J."/>
            <person name="Westrop G.D."/>
            <person name="Mueller S."/>
            <person name="Dessi D."/>
            <person name="Fiori P.L."/>
            <person name="Ren Q."/>
            <person name="Paulsen I."/>
            <person name="Zhang H."/>
            <person name="Bastida-Corcuera F.D."/>
            <person name="Simoes-Barbosa A."/>
            <person name="Brown M.T."/>
            <person name="Hayes R.D."/>
            <person name="Mukherjee M."/>
            <person name="Okumura C.Y."/>
            <person name="Schneider R."/>
            <person name="Smith A.J."/>
            <person name="Vanacova S."/>
            <person name="Villalvazo M."/>
            <person name="Haas B.J."/>
            <person name="Pertea M."/>
            <person name="Feldblyum T.V."/>
            <person name="Utterback T.R."/>
            <person name="Shu C.L."/>
            <person name="Osoegawa K."/>
            <person name="de Jong P.J."/>
            <person name="Hrdy I."/>
            <person name="Horvathova L."/>
            <person name="Zubacova Z."/>
            <person name="Dolezal P."/>
            <person name="Malik S.B."/>
            <person name="Logsdon J.M. Jr."/>
            <person name="Henze K."/>
            <person name="Gupta A."/>
            <person name="Wang C.C."/>
            <person name="Dunne R.L."/>
            <person name="Upcroft J.A."/>
            <person name="Upcroft P."/>
            <person name="White O."/>
            <person name="Salzberg S.L."/>
            <person name="Tang P."/>
            <person name="Chiu C.-H."/>
            <person name="Lee Y.-S."/>
            <person name="Embley T.M."/>
            <person name="Coombs G.H."/>
            <person name="Mottram J.C."/>
            <person name="Tachezy J."/>
            <person name="Fraser-Liggett C.M."/>
            <person name="Johnson P.J."/>
        </authorList>
    </citation>
    <scope>NUCLEOTIDE SEQUENCE [LARGE SCALE GENOMIC DNA]</scope>
    <source>
        <strain evidence="2">G3</strain>
    </source>
</reference>
<dbReference type="SMR" id="A2FFF1"/>
<dbReference type="Gene3D" id="3.80.10.10">
    <property type="entry name" value="Ribonuclease Inhibitor"/>
    <property type="match status" value="1"/>
</dbReference>
<organism evidence="2 3">
    <name type="scientific">Trichomonas vaginalis (strain ATCC PRA-98 / G3)</name>
    <dbReference type="NCBI Taxonomy" id="412133"/>
    <lineage>
        <taxon>Eukaryota</taxon>
        <taxon>Metamonada</taxon>
        <taxon>Parabasalia</taxon>
        <taxon>Trichomonadida</taxon>
        <taxon>Trichomonadidae</taxon>
        <taxon>Trichomonas</taxon>
    </lineage>
</organism>
<dbReference type="GO" id="GO:0016477">
    <property type="term" value="P:cell migration"/>
    <property type="evidence" value="ECO:0000318"/>
    <property type="project" value="GO_Central"/>
</dbReference>
<evidence type="ECO:0000313" key="3">
    <source>
        <dbReference type="Proteomes" id="UP000001542"/>
    </source>
</evidence>
<evidence type="ECO:0000313" key="2">
    <source>
        <dbReference type="EMBL" id="EAX96360.1"/>
    </source>
</evidence>
<keyword evidence="3" id="KW-1185">Reference proteome</keyword>
<dbReference type="GO" id="GO:0030027">
    <property type="term" value="C:lamellipodium"/>
    <property type="evidence" value="ECO:0000318"/>
    <property type="project" value="GO_Central"/>
</dbReference>
<dbReference type="InterPro" id="IPR052201">
    <property type="entry name" value="LRR-containing_regulator"/>
</dbReference>
<gene>
    <name evidence="2" type="ORF">TVAG_337920</name>
</gene>
<dbReference type="Proteomes" id="UP000001542">
    <property type="component" value="Unassembled WGS sequence"/>
</dbReference>
<dbReference type="VEuPathDB" id="TrichDB:TVAGG3_0939180"/>
<dbReference type="SUPFAM" id="SSF52047">
    <property type="entry name" value="RNI-like"/>
    <property type="match status" value="1"/>
</dbReference>
<proteinExistence type="predicted"/>
<dbReference type="GO" id="GO:0034315">
    <property type="term" value="P:regulation of Arp2/3 complex-mediated actin nucleation"/>
    <property type="evidence" value="ECO:0000318"/>
    <property type="project" value="GO_Central"/>
</dbReference>
<dbReference type="InParanoid" id="A2FFF1"/>
<evidence type="ECO:0008006" key="4">
    <source>
        <dbReference type="Google" id="ProtNLM"/>
    </source>
</evidence>
<protein>
    <recommendedName>
        <fullName evidence="4">Leucine Rich Repeat family protein</fullName>
    </recommendedName>
</protein>
<dbReference type="OrthoDB" id="10635815at2759"/>
<dbReference type="VEuPathDB" id="TrichDB:TVAG_337920"/>
<sequence length="705" mass="81364">MCIDPEILETLSGILDTNSNDPLICYPVNITGRGRNNEKMILFANESNIMIFDNKIRTKMIQPSLNKTWFQLKRIISHQDNVLQLHFDKGYFEMNDEAIPLIIVVIVRYVCNILTDKEVPEVDLETFDYNIINKSQNAAFYRLRALVLAENFQYDSDTVFRFKDFISLPFSEIDVYTIDPIGHHIPYILRALQVNNRINSLIVQTPMKGVLWKDLGDFVKYNTSISTIKTYEPFTDEFQFFINGFEENPKSKIKNLYIMNSKITRKYNSYLQQLLKAHRLEKLVLDNCLVGPSATDFVDVFASSTHMQALRSLSLDRSKNLDIYQLLRVSTTLQSLSLNNCGIELCLFFGYLSYFSDLKIKDISLNGNYAKAAIKETLTLPTSLRSISISDITLAGDNILKILLLFSKFKIKLDISRVKTNLSNWKNLSREFDFIIDPQFTGLGWSENPIYLETLDFFDRCKNLKYLKIDGCVNPGNALFSEVMSYLETNDTIEELEIPATKKIVLEESSMNVIISLIKSNKNLTYVNINGQTINDNNVEFLCDALLENLSISKFDFSLFEVKDGKKVCEFYTKLVSRVAPLQLPMPSIELRKLMIYKQLKEAEVIQINQLIDLIMYESPDNKFQREIPEKVEREKKRRIPPKPLDYQIPPDEEVINAITEENPDEWDVIQDMIPLPNEENIANSLKQSMNLDLLMASVTTHMLI</sequence>
<evidence type="ECO:0000256" key="1">
    <source>
        <dbReference type="ARBA" id="ARBA00022737"/>
    </source>
</evidence>
<dbReference type="AlphaFoldDB" id="A2FFF1"/>
<keyword evidence="1" id="KW-0677">Repeat</keyword>
<accession>A2FFF1</accession>
<reference evidence="2" key="1">
    <citation type="submission" date="2006-10" db="EMBL/GenBank/DDBJ databases">
        <authorList>
            <person name="Amadeo P."/>
            <person name="Zhao Q."/>
            <person name="Wortman J."/>
            <person name="Fraser-Liggett C."/>
            <person name="Carlton J."/>
        </authorList>
    </citation>
    <scope>NUCLEOTIDE SEQUENCE</scope>
    <source>
        <strain evidence="2">G3</strain>
    </source>
</reference>
<dbReference type="GO" id="GO:0005886">
    <property type="term" value="C:plasma membrane"/>
    <property type="evidence" value="ECO:0000318"/>
    <property type="project" value="GO_Central"/>
</dbReference>
<name>A2FFF1_TRIV3</name>
<dbReference type="EMBL" id="DS113762">
    <property type="protein sequence ID" value="EAX96360.1"/>
    <property type="molecule type" value="Genomic_DNA"/>
</dbReference>